<feature type="transmembrane region" description="Helical" evidence="1">
    <location>
        <begin position="89"/>
        <end position="110"/>
    </location>
</feature>
<sequence>MNIYFVLSFFSYFLIIGFFYSWHPLFMSVVIALQSVLISAVIFSFNSINWFSYLLFMVFLSGMMVILIYVSSLASNLVMKYFFFEFETFVLYFILFIAISYYYNLMGFIYDNNLSFSNLPNLIILSGKVYSSDTCLFTILLICYLLLLLILVVKSSMFTKGPLRSF</sequence>
<evidence type="ECO:0000256" key="1">
    <source>
        <dbReference type="SAM" id="Phobius"/>
    </source>
</evidence>
<gene>
    <name evidence="2" type="primary">nad6</name>
</gene>
<keyword evidence="1" id="KW-0812">Transmembrane</keyword>
<organism evidence="2">
    <name type="scientific">Longipodacrangonyx sp. 1 MDMBR-2012</name>
    <dbReference type="NCBI Taxonomy" id="1200665"/>
    <lineage>
        <taxon>Eukaryota</taxon>
        <taxon>Metazoa</taxon>
        <taxon>Ecdysozoa</taxon>
        <taxon>Arthropoda</taxon>
        <taxon>Crustacea</taxon>
        <taxon>Multicrustacea</taxon>
        <taxon>Malacostraca</taxon>
        <taxon>Eumalacostraca</taxon>
        <taxon>Peracarida</taxon>
        <taxon>Amphipoda</taxon>
        <taxon>Senticaudata</taxon>
        <taxon>Hadziida</taxon>
        <taxon>Hadzioidea</taxon>
        <taxon>Metacrangonyctidae</taxon>
        <taxon>Longipodacrangonyx</taxon>
    </lineage>
</organism>
<protein>
    <submittedName>
        <fullName evidence="2">NADH dehydrogenase subunit 6</fullName>
    </submittedName>
</protein>
<feature type="transmembrane region" description="Helical" evidence="1">
    <location>
        <begin position="130"/>
        <end position="153"/>
    </location>
</feature>
<reference evidence="2" key="2">
    <citation type="submission" date="2012-06" db="EMBL/GenBank/DDBJ databases">
        <authorList>
            <person name="Fan L."/>
        </authorList>
    </citation>
    <scope>NUCLEOTIDE SEQUENCE</scope>
    <source>
        <strain evidence="2">Tafraut</strain>
    </source>
</reference>
<feature type="transmembrane region" description="Helical" evidence="1">
    <location>
        <begin position="6"/>
        <end position="22"/>
    </location>
</feature>
<keyword evidence="2" id="KW-0496">Mitochondrion</keyword>
<keyword evidence="1" id="KW-1133">Transmembrane helix</keyword>
<dbReference type="EMBL" id="HE860496">
    <property type="protein sequence ID" value="CCI69404.1"/>
    <property type="molecule type" value="Genomic_DNA"/>
</dbReference>
<name>K7ZVR0_9CRUS</name>
<keyword evidence="1" id="KW-0472">Membrane</keyword>
<feature type="transmembrane region" description="Helical" evidence="1">
    <location>
        <begin position="54"/>
        <end position="77"/>
    </location>
</feature>
<evidence type="ECO:0000313" key="2">
    <source>
        <dbReference type="EMBL" id="CCI69404.1"/>
    </source>
</evidence>
<accession>K7ZVR0</accession>
<geneLocation type="mitochondrion" evidence="2"/>
<dbReference type="AlphaFoldDB" id="K7ZVR0"/>
<proteinExistence type="predicted"/>
<reference evidence="2" key="1">
    <citation type="journal article" date="2012" name="Curr. Biol.">
        <title>Mitogenomic phylogenetic analysis supports continental-scale vicariance in subterranean thalassoid crustaceans.</title>
        <authorList>
            <person name="Bauza-Ribot M.M."/>
            <person name="Juan C."/>
            <person name="Nardi F."/>
            <person name="Oromi P."/>
            <person name="Pons J."/>
            <person name="Jaume D."/>
        </authorList>
    </citation>
    <scope>NUCLEOTIDE SEQUENCE</scope>
    <source>
        <strain evidence="2">Tafraut</strain>
    </source>
</reference>